<evidence type="ECO:0000256" key="7">
    <source>
        <dbReference type="ARBA" id="ARBA00022989"/>
    </source>
</evidence>
<comment type="function">
    <text evidence="12">Polymerizes chitin, a structural polymer of the cell wall and septum, by transferring the sugar moiety of UDP-GlcNAc to the non-reducing end of the growing chitin polymer.</text>
</comment>
<keyword evidence="6 12" id="KW-0812">Transmembrane</keyword>
<dbReference type="EMBL" id="JOWA01000090">
    <property type="protein sequence ID" value="KEZ43749.1"/>
    <property type="molecule type" value="Genomic_DNA"/>
</dbReference>
<feature type="transmembrane region" description="Helical" evidence="12">
    <location>
        <begin position="617"/>
        <end position="638"/>
    </location>
</feature>
<evidence type="ECO:0000256" key="10">
    <source>
        <dbReference type="ARBA" id="ARBA00038055"/>
    </source>
</evidence>
<keyword evidence="8 12" id="KW-0472">Membrane</keyword>
<evidence type="ECO:0000256" key="1">
    <source>
        <dbReference type="ARBA" id="ARBA00004651"/>
    </source>
</evidence>
<comment type="catalytic activity">
    <reaction evidence="11">
        <text>[(1-&gt;4)-N-acetyl-beta-D-glucosaminyl](n) + UDP-N-acetyl-alpha-D-glucosamine = [(1-&gt;4)-N-acetyl-beta-D-glucosaminyl](n+1) + UDP + H(+)</text>
        <dbReference type="Rhea" id="RHEA:16637"/>
        <dbReference type="Rhea" id="RHEA-COMP:9593"/>
        <dbReference type="Rhea" id="RHEA-COMP:9595"/>
        <dbReference type="ChEBI" id="CHEBI:15378"/>
        <dbReference type="ChEBI" id="CHEBI:17029"/>
        <dbReference type="ChEBI" id="CHEBI:57705"/>
        <dbReference type="ChEBI" id="CHEBI:58223"/>
        <dbReference type="EC" id="2.4.1.16"/>
    </reaction>
    <physiologicalReaction direction="left-to-right" evidence="11">
        <dbReference type="Rhea" id="RHEA:16638"/>
    </physiologicalReaction>
</comment>
<evidence type="ECO:0000256" key="6">
    <source>
        <dbReference type="ARBA" id="ARBA00022692"/>
    </source>
</evidence>
<gene>
    <name evidence="15" type="ORF">SAPIO_CDS3885</name>
</gene>
<feature type="transmembrane region" description="Helical" evidence="12">
    <location>
        <begin position="746"/>
        <end position="763"/>
    </location>
</feature>
<evidence type="ECO:0000313" key="16">
    <source>
        <dbReference type="Proteomes" id="UP000028545"/>
    </source>
</evidence>
<organism evidence="15 16">
    <name type="scientific">Pseudallescheria apiosperma</name>
    <name type="common">Scedosporium apiospermum</name>
    <dbReference type="NCBI Taxonomy" id="563466"/>
    <lineage>
        <taxon>Eukaryota</taxon>
        <taxon>Fungi</taxon>
        <taxon>Dikarya</taxon>
        <taxon>Ascomycota</taxon>
        <taxon>Pezizomycotina</taxon>
        <taxon>Sordariomycetes</taxon>
        <taxon>Hypocreomycetidae</taxon>
        <taxon>Microascales</taxon>
        <taxon>Microascaceae</taxon>
        <taxon>Scedosporium</taxon>
    </lineage>
</organism>
<evidence type="ECO:0000256" key="3">
    <source>
        <dbReference type="ARBA" id="ARBA00022475"/>
    </source>
</evidence>
<comment type="similarity">
    <text evidence="10">Belongs to the chitin synthase family. Class III subfamily.</text>
</comment>
<reference evidence="15 16" key="1">
    <citation type="journal article" date="2014" name="Genome Announc.">
        <title>Draft genome sequence of the pathogenic fungus Scedosporium apiospermum.</title>
        <authorList>
            <person name="Vandeputte P."/>
            <person name="Ghamrawi S."/>
            <person name="Rechenmann M."/>
            <person name="Iltis A."/>
            <person name="Giraud S."/>
            <person name="Fleury M."/>
            <person name="Thornton C."/>
            <person name="Delhaes L."/>
            <person name="Meyer W."/>
            <person name="Papon N."/>
            <person name="Bouchara J.P."/>
        </authorList>
    </citation>
    <scope>NUCLEOTIDE SEQUENCE [LARGE SCALE GENOMIC DNA]</scope>
    <source>
        <strain evidence="15 16">IHEM 14462</strain>
    </source>
</reference>
<keyword evidence="5 12" id="KW-0808">Transferase</keyword>
<sequence>MSTYEVPEKIPPASSLLPPKNNSPSETREENVNTGFPRETCSSPSISLPRARPSYQRPTSSYSLPELYEEWSAAPTKPPSGLRHYHTRKVKLVQGNVLSIEYPVPNTAITCDANDFTLKDGYDLRPRMYNRYSELLVCITYYNEDKVLLTRTIHGVMQNIRDIVNLKKSTFWNKGGPAWQKIVVCVIMDGLECCDRDVLDIFATMGVYQDGVMMRDVDGSTTQAHLLSVTPSMLLVRPRDDNPSTLPPVQFMLCVKSVNAGKINSYRWLYNSFCRILNPEVVINLDTGTKPEPKSLLGLWEAFYNDKDLGGGCGLVRGEKGKGGRYLLNPLVAAQHFEYKVACQLERALESSTGYISVLPGAFSAYRYRAIMGQPLSEYLRGDPTLHQHLGQSAPSNVLQLNRYLADDRILAFELVFKAGHKWHTRLISNAEAVTDVPMNTTDFINQRRRWLNGSFSATVYSLQRFYLLFKSSHNPIRFIALLVQMLYNLAALLLAWFSLAGFLLTISVVSDIAGNPPEDAPVEGFPFGRATPIVNAVIQVTYFATVILQFIFALGSHAKTHALHYAVSFAIFAIVQLYLFMNLIYLSKRLIDFKADTNGGSSYNYINEYYTDVGPLTVLVTAVSLFGIYIAAGLLYFDPWHLLVSWAQYMFISSSYINILKTYAFSNIHDVSWGHKSGKKPAAAQISVAIKTNSETEAPIEEVDRIQGDIDLAFEQTVRRALSPYDREVAEDDDPQEKFMRFRTTLVAVYIFSNFLVCLIVMNDSIRSFSFLGDPYWHKIWFFRIWMWGNSSILMMQFLGCLVQRFTAMVGCCFARR</sequence>
<dbReference type="InterPro" id="IPR013616">
    <property type="entry name" value="Chitin_synth_N"/>
</dbReference>
<dbReference type="AlphaFoldDB" id="A0A084G8T7"/>
<dbReference type="InterPro" id="IPR004835">
    <property type="entry name" value="Chitin_synth"/>
</dbReference>
<keyword evidence="4 12" id="KW-0328">Glycosyltransferase</keyword>
<evidence type="ECO:0000256" key="4">
    <source>
        <dbReference type="ARBA" id="ARBA00022676"/>
    </source>
</evidence>
<dbReference type="EC" id="2.4.1.16" evidence="2 12"/>
<keyword evidence="3 12" id="KW-1003">Cell membrane</keyword>
<evidence type="ECO:0000259" key="14">
    <source>
        <dbReference type="Pfam" id="PF08407"/>
    </source>
</evidence>
<accession>A0A084G8T7</accession>
<evidence type="ECO:0000256" key="12">
    <source>
        <dbReference type="RuleBase" id="RU366040"/>
    </source>
</evidence>
<feature type="transmembrane region" description="Helical" evidence="12">
    <location>
        <begin position="783"/>
        <end position="804"/>
    </location>
</feature>
<evidence type="ECO:0000256" key="5">
    <source>
        <dbReference type="ARBA" id="ARBA00022679"/>
    </source>
</evidence>
<dbReference type="OrthoDB" id="26569at2759"/>
<feature type="region of interest" description="Disordered" evidence="13">
    <location>
        <begin position="1"/>
        <end position="59"/>
    </location>
</feature>
<keyword evidence="16" id="KW-1185">Reference proteome</keyword>
<dbReference type="GO" id="GO:0005886">
    <property type="term" value="C:plasma membrane"/>
    <property type="evidence" value="ECO:0007669"/>
    <property type="project" value="UniProtKB-SubCell"/>
</dbReference>
<feature type="transmembrane region" description="Helical" evidence="12">
    <location>
        <begin position="534"/>
        <end position="556"/>
    </location>
</feature>
<dbReference type="GeneID" id="27722957"/>
<dbReference type="VEuPathDB" id="FungiDB:SAPIO_CDS3885"/>
<dbReference type="KEGG" id="sapo:SAPIO_CDS3885"/>
<dbReference type="Pfam" id="PF01644">
    <property type="entry name" value="Chitin_synth_1"/>
    <property type="match status" value="1"/>
</dbReference>
<dbReference type="GO" id="GO:0004100">
    <property type="term" value="F:chitin synthase activity"/>
    <property type="evidence" value="ECO:0007669"/>
    <property type="project" value="UniProtKB-UniRule"/>
</dbReference>
<dbReference type="Proteomes" id="UP000028545">
    <property type="component" value="Unassembled WGS sequence"/>
</dbReference>
<comment type="subcellular location">
    <subcellularLocation>
        <location evidence="1 12">Cell membrane</location>
        <topology evidence="1 12">Multi-pass membrane protein</topology>
    </subcellularLocation>
</comment>
<evidence type="ECO:0000256" key="9">
    <source>
        <dbReference type="ARBA" id="ARBA00023316"/>
    </source>
</evidence>
<evidence type="ECO:0000256" key="8">
    <source>
        <dbReference type="ARBA" id="ARBA00023136"/>
    </source>
</evidence>
<dbReference type="GO" id="GO:0030428">
    <property type="term" value="C:cell septum"/>
    <property type="evidence" value="ECO:0007669"/>
    <property type="project" value="TreeGrafter"/>
</dbReference>
<dbReference type="PANTHER" id="PTHR22914">
    <property type="entry name" value="CHITIN SYNTHASE"/>
    <property type="match status" value="1"/>
</dbReference>
<dbReference type="HOGENOM" id="CLU_004760_0_1_1"/>
<comment type="caution">
    <text evidence="15">The sequence shown here is derived from an EMBL/GenBank/DDBJ whole genome shotgun (WGS) entry which is preliminary data.</text>
</comment>
<feature type="compositionally biased region" description="Low complexity" evidence="13">
    <location>
        <begin position="11"/>
        <end position="25"/>
    </location>
</feature>
<dbReference type="GO" id="GO:0006031">
    <property type="term" value="P:chitin biosynthetic process"/>
    <property type="evidence" value="ECO:0007669"/>
    <property type="project" value="UniProtKB-UniRule"/>
</dbReference>
<proteinExistence type="inferred from homology"/>
<feature type="transmembrane region" description="Helical" evidence="12">
    <location>
        <begin position="490"/>
        <end position="514"/>
    </location>
</feature>
<evidence type="ECO:0000256" key="2">
    <source>
        <dbReference type="ARBA" id="ARBA00012543"/>
    </source>
</evidence>
<keyword evidence="7 12" id="KW-1133">Transmembrane helix</keyword>
<evidence type="ECO:0000313" key="15">
    <source>
        <dbReference type="EMBL" id="KEZ43749.1"/>
    </source>
</evidence>
<keyword evidence="9 12" id="KW-0961">Cell wall biogenesis/degradation</keyword>
<dbReference type="OMA" id="CLIVMND"/>
<dbReference type="SUPFAM" id="SSF53448">
    <property type="entry name" value="Nucleotide-diphospho-sugar transferases"/>
    <property type="match status" value="1"/>
</dbReference>
<evidence type="ECO:0000256" key="13">
    <source>
        <dbReference type="SAM" id="MobiDB-lite"/>
    </source>
</evidence>
<evidence type="ECO:0000256" key="11">
    <source>
        <dbReference type="ARBA" id="ARBA00049510"/>
    </source>
</evidence>
<dbReference type="PANTHER" id="PTHR22914:SF11">
    <property type="entry name" value="CHITIN SYNTHASE B"/>
    <property type="match status" value="1"/>
</dbReference>
<protein>
    <recommendedName>
        <fullName evidence="2 12">Chitin synthase</fullName>
        <ecNumber evidence="2 12">2.4.1.16</ecNumber>
    </recommendedName>
</protein>
<name>A0A084G8T7_PSEDA</name>
<dbReference type="GO" id="GO:0071555">
    <property type="term" value="P:cell wall organization"/>
    <property type="evidence" value="ECO:0007669"/>
    <property type="project" value="UniProtKB-KW"/>
</dbReference>
<dbReference type="Pfam" id="PF08407">
    <property type="entry name" value="Chitin_synth_1N"/>
    <property type="match status" value="1"/>
</dbReference>
<feature type="domain" description="Chitin synthase N-terminal" evidence="14">
    <location>
        <begin position="107"/>
        <end position="134"/>
    </location>
</feature>
<dbReference type="InterPro" id="IPR029044">
    <property type="entry name" value="Nucleotide-diphossugar_trans"/>
</dbReference>
<feature type="transmembrane region" description="Helical" evidence="12">
    <location>
        <begin position="563"/>
        <end position="586"/>
    </location>
</feature>
<dbReference type="RefSeq" id="XP_016643548.1">
    <property type="nucleotide sequence ID" value="XM_016786572.1"/>
</dbReference>